<dbReference type="Proteomes" id="UP000693672">
    <property type="component" value="Unassembled WGS sequence"/>
</dbReference>
<dbReference type="Pfam" id="PF02040">
    <property type="entry name" value="ArsB"/>
    <property type="match status" value="1"/>
</dbReference>
<keyword evidence="7 8" id="KW-0472">Membrane</keyword>
<evidence type="ECO:0000256" key="1">
    <source>
        <dbReference type="ARBA" id="ARBA00004651"/>
    </source>
</evidence>
<feature type="transmembrane region" description="Helical" evidence="8">
    <location>
        <begin position="403"/>
        <end position="425"/>
    </location>
</feature>
<dbReference type="RefSeq" id="WP_218095744.1">
    <property type="nucleotide sequence ID" value="NZ_CAJVAS010000053.1"/>
</dbReference>
<dbReference type="PANTHER" id="PTHR43302:SF5">
    <property type="entry name" value="TRANSPORTER ARSB-RELATED"/>
    <property type="match status" value="1"/>
</dbReference>
<dbReference type="NCBIfam" id="TIGR00935">
    <property type="entry name" value="2a45"/>
    <property type="match status" value="1"/>
</dbReference>
<keyword evidence="8" id="KW-0813">Transport</keyword>
<comment type="caution">
    <text evidence="9">The sequence shown here is derived from an EMBL/GenBank/DDBJ whole genome shotgun (WGS) entry which is preliminary data.</text>
</comment>
<evidence type="ECO:0000256" key="5">
    <source>
        <dbReference type="ARBA" id="ARBA00022849"/>
    </source>
</evidence>
<gene>
    <name evidence="9" type="primary">arsB_2</name>
    <name evidence="9" type="ORF">PAESOLCIP111_06062</name>
</gene>
<dbReference type="EMBL" id="CAJVAS010000053">
    <property type="protein sequence ID" value="CAG7650366.1"/>
    <property type="molecule type" value="Genomic_DNA"/>
</dbReference>
<reference evidence="9" key="1">
    <citation type="submission" date="2021-06" db="EMBL/GenBank/DDBJ databases">
        <authorList>
            <person name="Criscuolo A."/>
        </authorList>
    </citation>
    <scope>NUCLEOTIDE SEQUENCE</scope>
    <source>
        <strain evidence="9">CIP111600</strain>
    </source>
</reference>
<protein>
    <recommendedName>
        <fullName evidence="8">Arsenical pump membrane protein</fullName>
    </recommendedName>
</protein>
<organism evidence="9 10">
    <name type="scientific">Paenibacillus solanacearum</name>
    <dbReference type="NCBI Taxonomy" id="2048548"/>
    <lineage>
        <taxon>Bacteria</taxon>
        <taxon>Bacillati</taxon>
        <taxon>Bacillota</taxon>
        <taxon>Bacilli</taxon>
        <taxon>Bacillales</taxon>
        <taxon>Paenibacillaceae</taxon>
        <taxon>Paenibacillus</taxon>
    </lineage>
</organism>
<evidence type="ECO:0000256" key="3">
    <source>
        <dbReference type="ARBA" id="ARBA00022475"/>
    </source>
</evidence>
<feature type="transmembrane region" description="Helical" evidence="8">
    <location>
        <begin position="225"/>
        <end position="242"/>
    </location>
</feature>
<evidence type="ECO:0000256" key="2">
    <source>
        <dbReference type="ARBA" id="ARBA00006433"/>
    </source>
</evidence>
<accession>A0A916NYU1</accession>
<comment type="similarity">
    <text evidence="2 8">Belongs to the ArsB family.</text>
</comment>
<keyword evidence="6 8" id="KW-1133">Transmembrane helix</keyword>
<evidence type="ECO:0000313" key="9">
    <source>
        <dbReference type="EMBL" id="CAG7650366.1"/>
    </source>
</evidence>
<evidence type="ECO:0000313" key="10">
    <source>
        <dbReference type="Proteomes" id="UP000693672"/>
    </source>
</evidence>
<dbReference type="NCBIfam" id="NF011980">
    <property type="entry name" value="PRK15445.1"/>
    <property type="match status" value="1"/>
</dbReference>
<feature type="transmembrane region" description="Helical" evidence="8">
    <location>
        <begin position="27"/>
        <end position="46"/>
    </location>
</feature>
<feature type="transmembrane region" description="Helical" evidence="8">
    <location>
        <begin position="318"/>
        <end position="336"/>
    </location>
</feature>
<keyword evidence="10" id="KW-1185">Reference proteome</keyword>
<dbReference type="InterPro" id="IPR000802">
    <property type="entry name" value="Arsenical_pump_ArsB"/>
</dbReference>
<sequence>MISILSVILFLITITLVIWQPFGISVAWPAVLGAAAALLSGVVTWTDVMSVTGIVWNATLTFVALIVISLLLDELGFFEWSALHMVRLAGGHGIKLYIYTILLGALVSCFFANDGAALILTPIVLAQVRALKLPAPMVIAFVMASGFIADTTSIPLIISNLVNIVSADYFRISFTEYASVMLLPNAFSLLASLGVLYLYYRKHIPASYDLSLAQSPASAIKNVPMFRMAWGILLLLLAGYLLSETLRVPVSLIAGIAALLLAWSAHRSGIMNVRRVLKEAPWSIVLFSIGMYVVVYGLKNAGFTEWLSAGIDTFSQYGMLAAAMGMGLLSAVLSSVMNNLPSVMIGALAIDGSQAQGAIRETLIYANVIGCDLGPKMTPIGSLATLIWLHILARKDVRIGWGAYFKTGVVLTVPTLLITLLGLYLSQTLFLLE</sequence>
<evidence type="ECO:0000256" key="6">
    <source>
        <dbReference type="ARBA" id="ARBA00022989"/>
    </source>
</evidence>
<proteinExistence type="inferred from homology"/>
<feature type="transmembrane region" description="Helical" evidence="8">
    <location>
        <begin position="53"/>
        <end position="72"/>
    </location>
</feature>
<feature type="transmembrane region" description="Helical" evidence="8">
    <location>
        <begin position="178"/>
        <end position="200"/>
    </location>
</feature>
<evidence type="ECO:0000256" key="8">
    <source>
        <dbReference type="RuleBase" id="RU004993"/>
    </source>
</evidence>
<keyword evidence="3" id="KW-1003">Cell membrane</keyword>
<dbReference type="GO" id="GO:0015105">
    <property type="term" value="F:arsenite transmembrane transporter activity"/>
    <property type="evidence" value="ECO:0007669"/>
    <property type="project" value="InterPro"/>
</dbReference>
<keyword evidence="4 8" id="KW-0812">Transmembrane</keyword>
<dbReference type="PANTHER" id="PTHR43302">
    <property type="entry name" value="TRANSPORTER ARSB-RELATED"/>
    <property type="match status" value="1"/>
</dbReference>
<dbReference type="GO" id="GO:0005886">
    <property type="term" value="C:plasma membrane"/>
    <property type="evidence" value="ECO:0007669"/>
    <property type="project" value="UniProtKB-SubCell"/>
</dbReference>
<comment type="function">
    <text evidence="8">Involved in arsenical resistance. Thought to form the channel of an arsenite pump.</text>
</comment>
<dbReference type="GO" id="GO:0046685">
    <property type="term" value="P:response to arsenic-containing substance"/>
    <property type="evidence" value="ECO:0007669"/>
    <property type="project" value="UniProtKB-KW"/>
</dbReference>
<keyword evidence="5 8" id="KW-0059">Arsenical resistance</keyword>
<evidence type="ECO:0000256" key="7">
    <source>
        <dbReference type="ARBA" id="ARBA00023136"/>
    </source>
</evidence>
<comment type="caution">
    <text evidence="8">Lacks conserved residue(s) required for the propagation of feature annotation.</text>
</comment>
<feature type="transmembrane region" description="Helical" evidence="8">
    <location>
        <begin position="280"/>
        <end position="298"/>
    </location>
</feature>
<evidence type="ECO:0000256" key="4">
    <source>
        <dbReference type="ARBA" id="ARBA00022692"/>
    </source>
</evidence>
<feature type="transmembrane region" description="Helical" evidence="8">
    <location>
        <begin position="96"/>
        <end position="125"/>
    </location>
</feature>
<feature type="transmembrane region" description="Helical" evidence="8">
    <location>
        <begin position="137"/>
        <end position="158"/>
    </location>
</feature>
<dbReference type="CDD" id="cd01118">
    <property type="entry name" value="ArsB_permease"/>
    <property type="match status" value="1"/>
</dbReference>
<comment type="subcellular location">
    <subcellularLocation>
        <location evidence="1 8">Cell membrane</location>
        <topology evidence="1 8">Multi-pass membrane protein</topology>
    </subcellularLocation>
</comment>
<name>A0A916NYU1_9BACL</name>
<feature type="transmembrane region" description="Helical" evidence="8">
    <location>
        <begin position="248"/>
        <end position="268"/>
    </location>
</feature>
<dbReference type="AlphaFoldDB" id="A0A916NYU1"/>